<keyword evidence="1" id="KW-0812">Transmembrane</keyword>
<proteinExistence type="predicted"/>
<dbReference type="Proteomes" id="UP000231962">
    <property type="component" value="Unassembled WGS sequence"/>
</dbReference>
<keyword evidence="4" id="KW-1185">Reference proteome</keyword>
<evidence type="ECO:0000313" key="4">
    <source>
        <dbReference type="Proteomes" id="UP000231962"/>
    </source>
</evidence>
<dbReference type="EMBL" id="NPDZ01000005">
    <property type="protein sequence ID" value="PJZ73294.1"/>
    <property type="molecule type" value="Genomic_DNA"/>
</dbReference>
<feature type="transmembrane region" description="Helical" evidence="1">
    <location>
        <begin position="20"/>
        <end position="39"/>
    </location>
</feature>
<dbReference type="AlphaFoldDB" id="A0A2M9ZMR1"/>
<dbReference type="Proteomes" id="UP000231990">
    <property type="component" value="Unassembled WGS sequence"/>
</dbReference>
<gene>
    <name evidence="2" type="ORF">CH360_07725</name>
    <name evidence="3" type="ORF">CH373_09980</name>
</gene>
<reference evidence="4 5" key="1">
    <citation type="submission" date="2017-07" db="EMBL/GenBank/DDBJ databases">
        <title>Leptospira spp. isolated from tropical soils.</title>
        <authorList>
            <person name="Thibeaux R."/>
            <person name="Iraola G."/>
            <person name="Ferres I."/>
            <person name="Bierque E."/>
            <person name="Girault D."/>
            <person name="Soupe-Gilbert M.-E."/>
            <person name="Picardeau M."/>
            <person name="Goarant C."/>
        </authorList>
    </citation>
    <scope>NUCLEOTIDE SEQUENCE [LARGE SCALE GENOMIC DNA]</scope>
    <source>
        <strain evidence="3 5">FH1-B-B1</strain>
        <strain evidence="2 4">FH1-B-C1</strain>
    </source>
</reference>
<dbReference type="OrthoDB" id="2020414at2"/>
<feature type="transmembrane region" description="Helical" evidence="1">
    <location>
        <begin position="297"/>
        <end position="314"/>
    </location>
</feature>
<evidence type="ECO:0000313" key="2">
    <source>
        <dbReference type="EMBL" id="PJZ70105.1"/>
    </source>
</evidence>
<dbReference type="EMBL" id="NPDY01000005">
    <property type="protein sequence ID" value="PJZ70105.1"/>
    <property type="molecule type" value="Genomic_DNA"/>
</dbReference>
<evidence type="ECO:0000313" key="5">
    <source>
        <dbReference type="Proteomes" id="UP000231990"/>
    </source>
</evidence>
<keyword evidence="1" id="KW-0472">Membrane</keyword>
<sequence length="558" mass="64143">MKFEEILRPILKASSFLRPVALPFGCLLLLYVVLANSWVGEDSYITLRTVDNFLNGNGLRWNLHERVQAYTHPLWMFLISGFGFFHIPLYYSTLIASWICVFGAIWFLIKEQANLRIEEFDQKVSSAFLLLFLVGSRAFIDYSTSGLENPLSYLLLALLVREGNRTVSDASPIQLMRFFFVISMAYLNRQDTVLFAVPYFLYILYKNANRQFLPRLLWTGFLGGLPIFLWTAFSLLYYGYPVPNTAYAKLNTDISSLDLLFQGLQYLKNTLLWDPVTAIGIVLPLGLHFWEKRKFDPQFTLPFIGAISYVIYTAKIGGDFMSGRFLAAPFFVSVLILSRYQYKQFPYIVGLLFLIFGLFNPRSNLYTTPDYRRHRYDGHIVDEKGSYIQNSNFFRSLSVKEFPDHGWAEIGRKYKKDISLATSKSNTCITLNVGYFGFFSGSDKRIIDIYALTDPLLSKLPTSKPWRIGHFGRNIPEGYFESVKSGENKIQDPDLKEYYEKLKKITESEDLLAKDRLLAIWRENLGENRKLVDSYAGKLDPNWKIVPKGTGCGLGPGF</sequence>
<feature type="transmembrane region" description="Helical" evidence="1">
    <location>
        <begin position="216"/>
        <end position="240"/>
    </location>
</feature>
<keyword evidence="1" id="KW-1133">Transmembrane helix</keyword>
<evidence type="ECO:0000256" key="1">
    <source>
        <dbReference type="SAM" id="Phobius"/>
    </source>
</evidence>
<feature type="transmembrane region" description="Helical" evidence="1">
    <location>
        <begin position="345"/>
        <end position="363"/>
    </location>
</feature>
<accession>A0A2M9ZMR1</accession>
<feature type="transmembrane region" description="Helical" evidence="1">
    <location>
        <begin position="271"/>
        <end position="290"/>
    </location>
</feature>
<name>A0A2M9ZMR1_9LEPT</name>
<organism evidence="3 5">
    <name type="scientific">Leptospira perolatii</name>
    <dbReference type="NCBI Taxonomy" id="2023191"/>
    <lineage>
        <taxon>Bacteria</taxon>
        <taxon>Pseudomonadati</taxon>
        <taxon>Spirochaetota</taxon>
        <taxon>Spirochaetia</taxon>
        <taxon>Leptospirales</taxon>
        <taxon>Leptospiraceae</taxon>
        <taxon>Leptospira</taxon>
    </lineage>
</organism>
<dbReference type="RefSeq" id="WP_100713441.1">
    <property type="nucleotide sequence ID" value="NZ_NPDY01000005.1"/>
</dbReference>
<comment type="caution">
    <text evidence="3">The sequence shown here is derived from an EMBL/GenBank/DDBJ whole genome shotgun (WGS) entry which is preliminary data.</text>
</comment>
<protein>
    <submittedName>
        <fullName evidence="3">Uncharacterized protein</fullName>
    </submittedName>
</protein>
<evidence type="ECO:0000313" key="3">
    <source>
        <dbReference type="EMBL" id="PJZ73294.1"/>
    </source>
</evidence>
<feature type="transmembrane region" description="Helical" evidence="1">
    <location>
        <begin position="89"/>
        <end position="108"/>
    </location>
</feature>